<protein>
    <submittedName>
        <fullName evidence="2">Uncharacterized protein</fullName>
    </submittedName>
</protein>
<dbReference type="EMBL" id="BDIP01002264">
    <property type="protein sequence ID" value="GIQ86013.1"/>
    <property type="molecule type" value="Genomic_DNA"/>
</dbReference>
<organism evidence="2 3">
    <name type="scientific">Kipferlia bialata</name>
    <dbReference type="NCBI Taxonomy" id="797122"/>
    <lineage>
        <taxon>Eukaryota</taxon>
        <taxon>Metamonada</taxon>
        <taxon>Carpediemonas-like organisms</taxon>
        <taxon>Kipferlia</taxon>
    </lineage>
</organism>
<feature type="transmembrane region" description="Helical" evidence="1">
    <location>
        <begin position="127"/>
        <end position="152"/>
    </location>
</feature>
<feature type="transmembrane region" description="Helical" evidence="1">
    <location>
        <begin position="535"/>
        <end position="557"/>
    </location>
</feature>
<feature type="transmembrane region" description="Helical" evidence="1">
    <location>
        <begin position="205"/>
        <end position="224"/>
    </location>
</feature>
<feature type="transmembrane region" description="Helical" evidence="1">
    <location>
        <begin position="259"/>
        <end position="280"/>
    </location>
</feature>
<name>A0A9K3CZ41_9EUKA</name>
<feature type="transmembrane region" description="Helical" evidence="1">
    <location>
        <begin position="61"/>
        <end position="81"/>
    </location>
</feature>
<keyword evidence="1" id="KW-1133">Transmembrane helix</keyword>
<feature type="transmembrane region" description="Helical" evidence="1">
    <location>
        <begin position="380"/>
        <end position="399"/>
    </location>
</feature>
<dbReference type="Proteomes" id="UP000265618">
    <property type="component" value="Unassembled WGS sequence"/>
</dbReference>
<evidence type="ECO:0000256" key="1">
    <source>
        <dbReference type="SAM" id="Phobius"/>
    </source>
</evidence>
<evidence type="ECO:0000313" key="2">
    <source>
        <dbReference type="EMBL" id="GIQ86013.1"/>
    </source>
</evidence>
<gene>
    <name evidence="2" type="ORF">KIPB_007783</name>
</gene>
<keyword evidence="3" id="KW-1185">Reference proteome</keyword>
<dbReference type="SUPFAM" id="SSF103473">
    <property type="entry name" value="MFS general substrate transporter"/>
    <property type="match status" value="1"/>
</dbReference>
<keyword evidence="1" id="KW-0472">Membrane</keyword>
<proteinExistence type="predicted"/>
<evidence type="ECO:0000313" key="3">
    <source>
        <dbReference type="Proteomes" id="UP000265618"/>
    </source>
</evidence>
<accession>A0A9K3CZ41</accession>
<comment type="caution">
    <text evidence="2">The sequence shown here is derived from an EMBL/GenBank/DDBJ whole genome shotgun (WGS) entry which is preliminary data.</text>
</comment>
<dbReference type="AlphaFoldDB" id="A0A9K3CZ41"/>
<reference evidence="2 3" key="1">
    <citation type="journal article" date="2018" name="PLoS ONE">
        <title>The draft genome of Kipferlia bialata reveals reductive genome evolution in fornicate parasites.</title>
        <authorList>
            <person name="Tanifuji G."/>
            <person name="Takabayashi S."/>
            <person name="Kume K."/>
            <person name="Takagi M."/>
            <person name="Nakayama T."/>
            <person name="Kamikawa R."/>
            <person name="Inagaki Y."/>
            <person name="Hashimoto T."/>
        </authorList>
    </citation>
    <scope>NUCLEOTIDE SEQUENCE [LARGE SCALE GENOMIC DNA]</scope>
    <source>
        <strain evidence="2">NY0173</strain>
    </source>
</reference>
<feature type="transmembrane region" description="Helical" evidence="1">
    <location>
        <begin position="411"/>
        <end position="430"/>
    </location>
</feature>
<feature type="transmembrane region" description="Helical" evidence="1">
    <location>
        <begin position="340"/>
        <end position="360"/>
    </location>
</feature>
<feature type="transmembrane region" description="Helical" evidence="1">
    <location>
        <begin position="20"/>
        <end position="41"/>
    </location>
</feature>
<feature type="transmembrane region" description="Helical" evidence="1">
    <location>
        <begin position="93"/>
        <end position="115"/>
    </location>
</feature>
<feature type="transmembrane region" description="Helical" evidence="1">
    <location>
        <begin position="164"/>
        <end position="185"/>
    </location>
</feature>
<feature type="transmembrane region" description="Helical" evidence="1">
    <location>
        <begin position="442"/>
        <end position="463"/>
    </location>
</feature>
<feature type="transmembrane region" description="Helical" evidence="1">
    <location>
        <begin position="300"/>
        <end position="319"/>
    </location>
</feature>
<sequence length="634" mass="67633">MARVHVSGMHDRRVTCFASLPLLMILAPAFILVGTLSSFAPKHYLSGLPSTSSLLEYEDDILTVFRVLPMALAAGMGVMVAGRGDKKGNKSSFWVSIVFSVLAASLPVAEFAAGLSSSLGGEEAPLYLLAASQVLASIAVAYSLPSAVGYLWRYSGPSNRLAAMTFVGFFLGLLSVAPSLCASLYLNGEVDTTVPDELNDDNAYLVPSLLALPLALVAVLFNCITRRPECEFCMVSQPGKCNCANVEHNMKKKEGGRRFADFLTGLGITLLALCACTVYVLYDVVEVKGETVAMPLGLTYWQAGLAVGAAGVALILITAPSRCTKKVAKSVESYPGFSRYVVVAFGLGLVAAVGTLLAEVTPEYILEADTLTTYLSYSEVGYFLLPFVMAGVLGMVLVFPLSCLASSSHSLPHWLMGLSVVCSVAIGFGYELLFPYLPSPLLMVAVVNVPAGLVILVTVLVCVRMTRSFAAGLRGPKSRPWTAKTTLGAAYFVGAFLVGYVTLNPMSNPAEQVQTVLVSLGADLGASPTRTIAEWTVGVFAVLGLCGAATLSWLGVYDNGDKAMVTLVDLEAQRTKRHNAKRAQRGQMVQPSNQVIMQQVPQQQIQMQPMIQPMMVMPQQQQVIMSPVIYPGNQ</sequence>
<keyword evidence="1" id="KW-0812">Transmembrane</keyword>
<dbReference type="InterPro" id="IPR036259">
    <property type="entry name" value="MFS_trans_sf"/>
</dbReference>
<feature type="transmembrane region" description="Helical" evidence="1">
    <location>
        <begin position="484"/>
        <end position="503"/>
    </location>
</feature>